<dbReference type="Proteomes" id="UP000708148">
    <property type="component" value="Unassembled WGS sequence"/>
</dbReference>
<comment type="caution">
    <text evidence="2">The sequence shown here is derived from an EMBL/GenBank/DDBJ whole genome shotgun (WGS) entry which is preliminary data.</text>
</comment>
<feature type="compositionally biased region" description="Basic and acidic residues" evidence="1">
    <location>
        <begin position="250"/>
        <end position="270"/>
    </location>
</feature>
<reference evidence="2" key="1">
    <citation type="submission" date="2020-12" db="EMBL/GenBank/DDBJ databases">
        <authorList>
            <person name="Iha C."/>
        </authorList>
    </citation>
    <scope>NUCLEOTIDE SEQUENCE</scope>
</reference>
<feature type="compositionally biased region" description="Low complexity" evidence="1">
    <location>
        <begin position="276"/>
        <end position="286"/>
    </location>
</feature>
<feature type="region of interest" description="Disordered" evidence="1">
    <location>
        <begin position="43"/>
        <end position="79"/>
    </location>
</feature>
<feature type="region of interest" description="Disordered" evidence="1">
    <location>
        <begin position="149"/>
        <end position="168"/>
    </location>
</feature>
<accession>A0A8S1JG21</accession>
<dbReference type="AlphaFoldDB" id="A0A8S1JG21"/>
<name>A0A8S1JG21_9CHLO</name>
<proteinExistence type="predicted"/>
<gene>
    <name evidence="2" type="ORF">OSTQU699_LOCUS10500</name>
</gene>
<protein>
    <submittedName>
        <fullName evidence="2">Uncharacterized protein</fullName>
    </submittedName>
</protein>
<keyword evidence="3" id="KW-1185">Reference proteome</keyword>
<dbReference type="EMBL" id="CAJHUC010003034">
    <property type="protein sequence ID" value="CAD7705145.1"/>
    <property type="molecule type" value="Genomic_DNA"/>
</dbReference>
<feature type="region of interest" description="Disordered" evidence="1">
    <location>
        <begin position="114"/>
        <end position="136"/>
    </location>
</feature>
<evidence type="ECO:0000313" key="3">
    <source>
        <dbReference type="Proteomes" id="UP000708148"/>
    </source>
</evidence>
<feature type="compositionally biased region" description="Basic and acidic residues" evidence="1">
    <location>
        <begin position="193"/>
        <end position="203"/>
    </location>
</feature>
<feature type="region of interest" description="Disordered" evidence="1">
    <location>
        <begin position="1"/>
        <end position="23"/>
    </location>
</feature>
<feature type="region of interest" description="Disordered" evidence="1">
    <location>
        <begin position="173"/>
        <end position="331"/>
    </location>
</feature>
<feature type="compositionally biased region" description="Basic and acidic residues" evidence="1">
    <location>
        <begin position="317"/>
        <end position="326"/>
    </location>
</feature>
<evidence type="ECO:0000313" key="2">
    <source>
        <dbReference type="EMBL" id="CAD7705145.1"/>
    </source>
</evidence>
<organism evidence="2 3">
    <name type="scientific">Ostreobium quekettii</name>
    <dbReference type="NCBI Taxonomy" id="121088"/>
    <lineage>
        <taxon>Eukaryota</taxon>
        <taxon>Viridiplantae</taxon>
        <taxon>Chlorophyta</taxon>
        <taxon>core chlorophytes</taxon>
        <taxon>Ulvophyceae</taxon>
        <taxon>TCBD clade</taxon>
        <taxon>Bryopsidales</taxon>
        <taxon>Ostreobineae</taxon>
        <taxon>Ostreobiaceae</taxon>
        <taxon>Ostreobium</taxon>
    </lineage>
</organism>
<evidence type="ECO:0000256" key="1">
    <source>
        <dbReference type="SAM" id="MobiDB-lite"/>
    </source>
</evidence>
<sequence>MVNAADGPLPFEPHAARRLPRQPGGSCFSIDVNYLGRDSVEPTPRLGMAMSQGLSNPGLSPRGALASQGSDEGYVAQPQSQGVALGEWLAQRIGSDSPNSPYSPRAGLRTINVQRRAGTSESPRMPAAGGSTPMADSIRVVQDWQERLARDASGSLGPGRRASDVSDVDVFDEAGGLKRMSVVDQWSSDEEDAAHGRPNRGDTRGSGGGRGRSGRGARRLENDPRAAPPSPLARQQTRSGAANRLNFDSKVMERRHLKYDSKAVGEEGGRSRRAASRSNSGRSNAEGRPRSRTPPRSPHYRTSEAELFDSGASGPRGGEDGRRGEDLPASAPNFLMASRTSIYDTKDTIFGSMYDIVIPPSPLDVQESQCAAQEEVEEPMKSRFSCMPGKSMSRKQGKRSPLKWFVCGGARILSEPPAARSLDRSLTTVGSAELSQAANSRNRDLYKQRHAVLRTRMEAALSDQNKGKPTGIVRGISDDYTLRAGHPMQGQDLDTAFSGVIPGSPYAGSVRGTGRTVSIQRGQAGTMGRG</sequence>